<dbReference type="EMBL" id="ML996692">
    <property type="protein sequence ID" value="KAF2401673.1"/>
    <property type="molecule type" value="Genomic_DNA"/>
</dbReference>
<name>A0A6G1I035_9PEZI</name>
<gene>
    <name evidence="1" type="ORF">EJ06DRAFT_555336</name>
</gene>
<accession>A0A6G1I035</accession>
<reference evidence="1" key="1">
    <citation type="journal article" date="2020" name="Stud. Mycol.">
        <title>101 Dothideomycetes genomes: a test case for predicting lifestyles and emergence of pathogens.</title>
        <authorList>
            <person name="Haridas S."/>
            <person name="Albert R."/>
            <person name="Binder M."/>
            <person name="Bloem J."/>
            <person name="Labutti K."/>
            <person name="Salamov A."/>
            <person name="Andreopoulos B."/>
            <person name="Baker S."/>
            <person name="Barry K."/>
            <person name="Bills G."/>
            <person name="Bluhm B."/>
            <person name="Cannon C."/>
            <person name="Castanera R."/>
            <person name="Culley D."/>
            <person name="Daum C."/>
            <person name="Ezra D."/>
            <person name="Gonzalez J."/>
            <person name="Henrissat B."/>
            <person name="Kuo A."/>
            <person name="Liang C."/>
            <person name="Lipzen A."/>
            <person name="Lutzoni F."/>
            <person name="Magnuson J."/>
            <person name="Mondo S."/>
            <person name="Nolan M."/>
            <person name="Ohm R."/>
            <person name="Pangilinan J."/>
            <person name="Park H.-J."/>
            <person name="Ramirez L."/>
            <person name="Alfaro M."/>
            <person name="Sun H."/>
            <person name="Tritt A."/>
            <person name="Yoshinaga Y."/>
            <person name="Zwiers L.-H."/>
            <person name="Turgeon B."/>
            <person name="Goodwin S."/>
            <person name="Spatafora J."/>
            <person name="Crous P."/>
            <person name="Grigoriev I."/>
        </authorList>
    </citation>
    <scope>NUCLEOTIDE SEQUENCE</scope>
    <source>
        <strain evidence="1">CBS 262.69</strain>
    </source>
</reference>
<protein>
    <submittedName>
        <fullName evidence="1">Uncharacterized protein</fullName>
    </submittedName>
</protein>
<evidence type="ECO:0000313" key="1">
    <source>
        <dbReference type="EMBL" id="KAF2401673.1"/>
    </source>
</evidence>
<sequence>MIRAAGAATEPIITARIVLPNSRPQLHLTTSLLFFANAVPTVHLLDYVTGNVRSLVNAIEALGWMETIGQDFLQAIRYHNPSFYSAAGAKTEPTIRVPGEEAEAYIRMPGIAPYRVIRVPGQATQPIISSAVGRPDPITPEPSPLYLGCQSQQRMSPAVLTERDAMAGSAAG</sequence>
<keyword evidence="2" id="KW-1185">Reference proteome</keyword>
<dbReference type="Proteomes" id="UP000799640">
    <property type="component" value="Unassembled WGS sequence"/>
</dbReference>
<evidence type="ECO:0000313" key="2">
    <source>
        <dbReference type="Proteomes" id="UP000799640"/>
    </source>
</evidence>
<proteinExistence type="predicted"/>
<organism evidence="1 2">
    <name type="scientific">Trichodelitschia bisporula</name>
    <dbReference type="NCBI Taxonomy" id="703511"/>
    <lineage>
        <taxon>Eukaryota</taxon>
        <taxon>Fungi</taxon>
        <taxon>Dikarya</taxon>
        <taxon>Ascomycota</taxon>
        <taxon>Pezizomycotina</taxon>
        <taxon>Dothideomycetes</taxon>
        <taxon>Dothideomycetes incertae sedis</taxon>
        <taxon>Phaeotrichales</taxon>
        <taxon>Phaeotrichaceae</taxon>
        <taxon>Trichodelitschia</taxon>
    </lineage>
</organism>
<dbReference type="AlphaFoldDB" id="A0A6G1I035"/>